<dbReference type="Proteomes" id="UP001180020">
    <property type="component" value="Unassembled WGS sequence"/>
</dbReference>
<proteinExistence type="predicted"/>
<gene>
    <name evidence="2" type="primary">AGO4A</name>
    <name evidence="2" type="ORF">QJS10_CPB17g01596</name>
</gene>
<dbReference type="InterPro" id="IPR012337">
    <property type="entry name" value="RNaseH-like_sf"/>
</dbReference>
<dbReference type="Gene3D" id="3.30.420.10">
    <property type="entry name" value="Ribonuclease H-like superfamily/Ribonuclease H"/>
    <property type="match status" value="2"/>
</dbReference>
<dbReference type="InterPro" id="IPR003165">
    <property type="entry name" value="Piwi"/>
</dbReference>
<dbReference type="SUPFAM" id="SSF53098">
    <property type="entry name" value="Ribonuclease H-like"/>
    <property type="match status" value="1"/>
</dbReference>
<sequence>MEDVGLEGFEMLGKGKRRVGVSCLLEEVEGGRRVFCWGDGGGGGGGGGNGGAVGLFHTICSLCLRTSIGRNGAREGDCKRQRMDRPKTFKVEICFSTKIPINALHQHDPAMSEEALKVLDIILRQHTTKQGSLHLSQSLFQNKSQNGESGGGPSGRGFHTSFQETQIGLTLNLDVYKAVVLKHGPLLDFILESQNVKTMQDIDWEHALKSEDYNVNPMMHACGITISPGFAQLNGRVLQPPKRVYEPAKIKRWAILVEPLLKIFEEESHWTKCSFTVRVDQMFQQMRKALSDNPPEFVLCILAKKTNDNIYVSEVPTMILGLDITRGGTHQPNMPFFATVVGSRQWPSMSRYRATVRVQSPKSQMIDFLFNPQPANEDKGIIWELFQEFYTSSGGRKPEQIFIFRSGAHDSQFDQVLNIELDQIIQGTSRPTHYHVLLDEIGFSADALQELVFALSHSMISNLTKLNENQFDDEVPEKQHDCFNG</sequence>
<dbReference type="SMART" id="SM00950">
    <property type="entry name" value="Piwi"/>
    <property type="match status" value="1"/>
</dbReference>
<feature type="domain" description="Piwi" evidence="1">
    <location>
        <begin position="317"/>
        <end position="426"/>
    </location>
</feature>
<dbReference type="PROSITE" id="PS50822">
    <property type="entry name" value="PIWI"/>
    <property type="match status" value="1"/>
</dbReference>
<reference evidence="2" key="2">
    <citation type="submission" date="2023-06" db="EMBL/GenBank/DDBJ databases">
        <authorList>
            <person name="Ma L."/>
            <person name="Liu K.-W."/>
            <person name="Li Z."/>
            <person name="Hsiao Y.-Y."/>
            <person name="Qi Y."/>
            <person name="Fu T."/>
            <person name="Tang G."/>
            <person name="Zhang D."/>
            <person name="Sun W.-H."/>
            <person name="Liu D.-K."/>
            <person name="Li Y."/>
            <person name="Chen G.-Z."/>
            <person name="Liu X.-D."/>
            <person name="Liao X.-Y."/>
            <person name="Jiang Y.-T."/>
            <person name="Yu X."/>
            <person name="Hao Y."/>
            <person name="Huang J."/>
            <person name="Zhao X.-W."/>
            <person name="Ke S."/>
            <person name="Chen Y.-Y."/>
            <person name="Wu W.-L."/>
            <person name="Hsu J.-L."/>
            <person name="Lin Y.-F."/>
            <person name="Huang M.-D."/>
            <person name="Li C.-Y."/>
            <person name="Huang L."/>
            <person name="Wang Z.-W."/>
            <person name="Zhao X."/>
            <person name="Zhong W.-Y."/>
            <person name="Peng D.-H."/>
            <person name="Ahmad S."/>
            <person name="Lan S."/>
            <person name="Zhang J.-S."/>
            <person name="Tsai W.-C."/>
            <person name="Van De Peer Y."/>
            <person name="Liu Z.-J."/>
        </authorList>
    </citation>
    <scope>NUCLEOTIDE SEQUENCE</scope>
    <source>
        <strain evidence="2">CP</strain>
        <tissue evidence="2">Leaves</tissue>
    </source>
</reference>
<dbReference type="Pfam" id="PF02171">
    <property type="entry name" value="Piwi"/>
    <property type="match status" value="1"/>
</dbReference>
<evidence type="ECO:0000313" key="2">
    <source>
        <dbReference type="EMBL" id="KAK1292603.1"/>
    </source>
</evidence>
<keyword evidence="3" id="KW-1185">Reference proteome</keyword>
<protein>
    <submittedName>
        <fullName evidence="2">Protein argonaute 4A</fullName>
    </submittedName>
</protein>
<reference evidence="2" key="1">
    <citation type="journal article" date="2023" name="Nat. Commun.">
        <title>Diploid and tetraploid genomes of Acorus and the evolution of monocots.</title>
        <authorList>
            <person name="Ma L."/>
            <person name="Liu K.W."/>
            <person name="Li Z."/>
            <person name="Hsiao Y.Y."/>
            <person name="Qi Y."/>
            <person name="Fu T."/>
            <person name="Tang G.D."/>
            <person name="Zhang D."/>
            <person name="Sun W.H."/>
            <person name="Liu D.K."/>
            <person name="Li Y."/>
            <person name="Chen G.Z."/>
            <person name="Liu X.D."/>
            <person name="Liao X.Y."/>
            <person name="Jiang Y.T."/>
            <person name="Yu X."/>
            <person name="Hao Y."/>
            <person name="Huang J."/>
            <person name="Zhao X.W."/>
            <person name="Ke S."/>
            <person name="Chen Y.Y."/>
            <person name="Wu W.L."/>
            <person name="Hsu J.L."/>
            <person name="Lin Y.F."/>
            <person name="Huang M.D."/>
            <person name="Li C.Y."/>
            <person name="Huang L."/>
            <person name="Wang Z.W."/>
            <person name="Zhao X."/>
            <person name="Zhong W.Y."/>
            <person name="Peng D.H."/>
            <person name="Ahmad S."/>
            <person name="Lan S."/>
            <person name="Zhang J.S."/>
            <person name="Tsai W.C."/>
            <person name="Van de Peer Y."/>
            <person name="Liu Z.J."/>
        </authorList>
    </citation>
    <scope>NUCLEOTIDE SEQUENCE</scope>
    <source>
        <strain evidence="2">CP</strain>
    </source>
</reference>
<dbReference type="PANTHER" id="PTHR22891">
    <property type="entry name" value="EUKARYOTIC TRANSLATION INITIATION FACTOR 2C"/>
    <property type="match status" value="1"/>
</dbReference>
<dbReference type="InterPro" id="IPR036397">
    <property type="entry name" value="RNaseH_sf"/>
</dbReference>
<comment type="caution">
    <text evidence="2">The sequence shown here is derived from an EMBL/GenBank/DDBJ whole genome shotgun (WGS) entry which is preliminary data.</text>
</comment>
<organism evidence="2 3">
    <name type="scientific">Acorus calamus</name>
    <name type="common">Sweet flag</name>
    <dbReference type="NCBI Taxonomy" id="4465"/>
    <lineage>
        <taxon>Eukaryota</taxon>
        <taxon>Viridiplantae</taxon>
        <taxon>Streptophyta</taxon>
        <taxon>Embryophyta</taxon>
        <taxon>Tracheophyta</taxon>
        <taxon>Spermatophyta</taxon>
        <taxon>Magnoliopsida</taxon>
        <taxon>Liliopsida</taxon>
        <taxon>Acoraceae</taxon>
        <taxon>Acorus</taxon>
    </lineage>
</organism>
<dbReference type="InterPro" id="IPR036085">
    <property type="entry name" value="PAZ_dom_sf"/>
</dbReference>
<accession>A0AAV9CTY2</accession>
<dbReference type="GO" id="GO:0003676">
    <property type="term" value="F:nucleic acid binding"/>
    <property type="evidence" value="ECO:0007669"/>
    <property type="project" value="InterPro"/>
</dbReference>
<dbReference type="AlphaFoldDB" id="A0AAV9CTY2"/>
<dbReference type="SUPFAM" id="SSF101690">
    <property type="entry name" value="PAZ domain"/>
    <property type="match status" value="1"/>
</dbReference>
<evidence type="ECO:0000259" key="1">
    <source>
        <dbReference type="PROSITE" id="PS50822"/>
    </source>
</evidence>
<evidence type="ECO:0000313" key="3">
    <source>
        <dbReference type="Proteomes" id="UP001180020"/>
    </source>
</evidence>
<name>A0AAV9CTY2_ACOCL</name>
<dbReference type="EMBL" id="JAUJYO010000017">
    <property type="protein sequence ID" value="KAK1292603.1"/>
    <property type="molecule type" value="Genomic_DNA"/>
</dbReference>